<accession>A0A2S8IY24</accession>
<evidence type="ECO:0000256" key="3">
    <source>
        <dbReference type="ARBA" id="ARBA00023172"/>
    </source>
</evidence>
<dbReference type="PANTHER" id="PTHR30349:SF94">
    <property type="entry name" value="INTEGRASE_RECOMBINASE HI_1414-RELATED"/>
    <property type="match status" value="1"/>
</dbReference>
<dbReference type="Gene3D" id="1.10.443.10">
    <property type="entry name" value="Intergrase catalytic core"/>
    <property type="match status" value="1"/>
</dbReference>
<reference evidence="6 7" key="1">
    <citation type="submission" date="2018-02" db="EMBL/GenBank/DDBJ databases">
        <title>Draft genome sequencing of Burkholderia cepacia Y14-15.</title>
        <authorList>
            <person name="Zheng B.-X."/>
        </authorList>
    </citation>
    <scope>NUCLEOTIDE SEQUENCE [LARGE SCALE GENOMIC DNA]</scope>
    <source>
        <strain evidence="6 7">Y14-15</strain>
    </source>
</reference>
<evidence type="ECO:0000256" key="4">
    <source>
        <dbReference type="SAM" id="MobiDB-lite"/>
    </source>
</evidence>
<evidence type="ECO:0000313" key="7">
    <source>
        <dbReference type="Proteomes" id="UP000238206"/>
    </source>
</evidence>
<dbReference type="PROSITE" id="PS51898">
    <property type="entry name" value="TYR_RECOMBINASE"/>
    <property type="match status" value="1"/>
</dbReference>
<dbReference type="GO" id="GO:0006310">
    <property type="term" value="P:DNA recombination"/>
    <property type="evidence" value="ECO:0007669"/>
    <property type="project" value="UniProtKB-KW"/>
</dbReference>
<dbReference type="InterPro" id="IPR013762">
    <property type="entry name" value="Integrase-like_cat_sf"/>
</dbReference>
<feature type="domain" description="Tyr recombinase" evidence="5">
    <location>
        <begin position="175"/>
        <end position="354"/>
    </location>
</feature>
<proteinExistence type="predicted"/>
<keyword evidence="3" id="KW-0233">DNA recombination</keyword>
<name>A0A2S8IY24_BURCE</name>
<dbReference type="EMBL" id="PUIQ01000009">
    <property type="protein sequence ID" value="PQP19690.1"/>
    <property type="molecule type" value="Genomic_DNA"/>
</dbReference>
<dbReference type="GO" id="GO:0003677">
    <property type="term" value="F:DNA binding"/>
    <property type="evidence" value="ECO:0007669"/>
    <property type="project" value="UniProtKB-KW"/>
</dbReference>
<sequence>MASITPYKDGWRAQISVKPDPASKPVRDSQTFRTQREAKAWASAREHEIRKQAAQKPDERYTLRAMLERYDAEIIPTKRSARSESLRLRAFLRNFPVLADKALGEVATPDLAAWRDARLQGFVGIDGEQVPAVSVASALRDISWLRNAFSVARKEWQWTSANPFEGFRLPADPPPRDRRVSPYEVKLLCRQLGYRTGVPPQSLQQETALAFLVALRSAMRAGEILALGESTLDLGKRVARVPHKTQHLTGRPREVPLTRQAVRLLRTVSDRERCFSISSQSLDALFRKAKDRLAVAYPAIASLHFHDSRAEALTRMSRKVDVMTLARISGHADLRILQRTYYRESAADIAARLATV</sequence>
<evidence type="ECO:0000256" key="1">
    <source>
        <dbReference type="ARBA" id="ARBA00022908"/>
    </source>
</evidence>
<dbReference type="Gene3D" id="1.10.150.130">
    <property type="match status" value="1"/>
</dbReference>
<dbReference type="AlphaFoldDB" id="A0A2S8IY24"/>
<dbReference type="Pfam" id="PF00589">
    <property type="entry name" value="Phage_integrase"/>
    <property type="match status" value="1"/>
</dbReference>
<evidence type="ECO:0000313" key="6">
    <source>
        <dbReference type="EMBL" id="PQP19690.1"/>
    </source>
</evidence>
<keyword evidence="2" id="KW-0238">DNA-binding</keyword>
<evidence type="ECO:0000259" key="5">
    <source>
        <dbReference type="PROSITE" id="PS51898"/>
    </source>
</evidence>
<evidence type="ECO:0000256" key="2">
    <source>
        <dbReference type="ARBA" id="ARBA00023125"/>
    </source>
</evidence>
<comment type="caution">
    <text evidence="6">The sequence shown here is derived from an EMBL/GenBank/DDBJ whole genome shotgun (WGS) entry which is preliminary data.</text>
</comment>
<dbReference type="InterPro" id="IPR011010">
    <property type="entry name" value="DNA_brk_join_enz"/>
</dbReference>
<dbReference type="InterPro" id="IPR050090">
    <property type="entry name" value="Tyrosine_recombinase_XerCD"/>
</dbReference>
<organism evidence="6 7">
    <name type="scientific">Burkholderia cepacia</name>
    <name type="common">Pseudomonas cepacia</name>
    <dbReference type="NCBI Taxonomy" id="292"/>
    <lineage>
        <taxon>Bacteria</taxon>
        <taxon>Pseudomonadati</taxon>
        <taxon>Pseudomonadota</taxon>
        <taxon>Betaproteobacteria</taxon>
        <taxon>Burkholderiales</taxon>
        <taxon>Burkholderiaceae</taxon>
        <taxon>Burkholderia</taxon>
        <taxon>Burkholderia cepacia complex</taxon>
    </lineage>
</organism>
<gene>
    <name evidence="6" type="ORF">C5615_09610</name>
</gene>
<keyword evidence="1" id="KW-0229">DNA integration</keyword>
<dbReference type="RefSeq" id="WP_105390492.1">
    <property type="nucleotide sequence ID" value="NZ_PUIQ01000009.1"/>
</dbReference>
<dbReference type="InterPro" id="IPR002104">
    <property type="entry name" value="Integrase_catalytic"/>
</dbReference>
<protein>
    <submittedName>
        <fullName evidence="6">Integrase</fullName>
    </submittedName>
</protein>
<dbReference type="PANTHER" id="PTHR30349">
    <property type="entry name" value="PHAGE INTEGRASE-RELATED"/>
    <property type="match status" value="1"/>
</dbReference>
<dbReference type="SUPFAM" id="SSF56349">
    <property type="entry name" value="DNA breaking-rejoining enzymes"/>
    <property type="match status" value="1"/>
</dbReference>
<dbReference type="GO" id="GO:0015074">
    <property type="term" value="P:DNA integration"/>
    <property type="evidence" value="ECO:0007669"/>
    <property type="project" value="UniProtKB-KW"/>
</dbReference>
<dbReference type="Proteomes" id="UP000238206">
    <property type="component" value="Unassembled WGS sequence"/>
</dbReference>
<feature type="region of interest" description="Disordered" evidence="4">
    <location>
        <begin position="1"/>
        <end position="38"/>
    </location>
</feature>
<dbReference type="InterPro" id="IPR010998">
    <property type="entry name" value="Integrase_recombinase_N"/>
</dbReference>